<dbReference type="KEGG" id="nno:NONO_c60340"/>
<keyword evidence="3" id="KW-1185">Reference proteome</keyword>
<dbReference type="HOGENOM" id="CLU_145372_0_0_11"/>
<evidence type="ECO:0000259" key="1">
    <source>
        <dbReference type="Pfam" id="PF14216"/>
    </source>
</evidence>
<organism evidence="2 3">
    <name type="scientific">Nocardia nova SH22a</name>
    <dbReference type="NCBI Taxonomy" id="1415166"/>
    <lineage>
        <taxon>Bacteria</taxon>
        <taxon>Bacillati</taxon>
        <taxon>Actinomycetota</taxon>
        <taxon>Actinomycetes</taxon>
        <taxon>Mycobacteriales</taxon>
        <taxon>Nocardiaceae</taxon>
        <taxon>Nocardia</taxon>
    </lineage>
</organism>
<evidence type="ECO:0000313" key="3">
    <source>
        <dbReference type="Proteomes" id="UP000019150"/>
    </source>
</evidence>
<dbReference type="EMBL" id="CP006850">
    <property type="protein sequence ID" value="AHH20810.1"/>
    <property type="molecule type" value="Genomic_DNA"/>
</dbReference>
<dbReference type="InterPro" id="IPR025475">
    <property type="entry name" value="DUF4326"/>
</dbReference>
<dbReference type="PATRIC" id="fig|1415166.3.peg.6208"/>
<dbReference type="STRING" id="1415166.NONO_c60340"/>
<dbReference type="AlphaFoldDB" id="W5TN91"/>
<accession>W5TN91</accession>
<gene>
    <name evidence="2" type="ORF">NONO_c60340</name>
</gene>
<proteinExistence type="predicted"/>
<reference evidence="2 3" key="1">
    <citation type="journal article" date="2014" name="Appl. Environ. Microbiol.">
        <title>Insights into the Microbial Degradation of Rubber and Gutta-Percha by Analysis of the Complete Genome of Nocardia nova SH22a.</title>
        <authorList>
            <person name="Luo Q."/>
            <person name="Hiessl S."/>
            <person name="Poehlein A."/>
            <person name="Daniel R."/>
            <person name="Steinbuchel A."/>
        </authorList>
    </citation>
    <scope>NUCLEOTIDE SEQUENCE [LARGE SCALE GENOMIC DNA]</scope>
    <source>
        <strain evidence="2">SH22a</strain>
    </source>
</reference>
<feature type="domain" description="DUF4326" evidence="1">
    <location>
        <begin position="2"/>
        <end position="116"/>
    </location>
</feature>
<sequence>MPVSATYVGRPSRWGNPFRIYHRHSVIGPKWSVVRATWMHIPADQAIYGYITTSSPLRSEAAVAPFRDLLEVRRRDEPDRLREWLAPLCGRDLACWCPLTDLNGDRFCCHADVLLEFANPGWC</sequence>
<protein>
    <recommendedName>
        <fullName evidence="1">DUF4326 domain-containing protein</fullName>
    </recommendedName>
</protein>
<dbReference type="RefSeq" id="WP_038555204.1">
    <property type="nucleotide sequence ID" value="NZ_CP006850.1"/>
</dbReference>
<dbReference type="Proteomes" id="UP000019150">
    <property type="component" value="Chromosome"/>
</dbReference>
<evidence type="ECO:0000313" key="2">
    <source>
        <dbReference type="EMBL" id="AHH20810.1"/>
    </source>
</evidence>
<name>W5TN91_9NOCA</name>
<dbReference type="Pfam" id="PF14216">
    <property type="entry name" value="DUF4326"/>
    <property type="match status" value="1"/>
</dbReference>